<evidence type="ECO:0000313" key="2">
    <source>
        <dbReference type="Proteomes" id="UP001459204"/>
    </source>
</evidence>
<gene>
    <name evidence="1" type="ORF">AAD027_08550</name>
</gene>
<dbReference type="Proteomes" id="UP001459204">
    <property type="component" value="Unassembled WGS sequence"/>
</dbReference>
<dbReference type="EMBL" id="JBBWWT010000003">
    <property type="protein sequence ID" value="MEL1264417.1"/>
    <property type="molecule type" value="Genomic_DNA"/>
</dbReference>
<name>A0ABU9IZM9_9GAMM</name>
<keyword evidence="2" id="KW-1185">Reference proteome</keyword>
<reference evidence="1 2" key="1">
    <citation type="submission" date="2024-04" db="EMBL/GenBank/DDBJ databases">
        <title>Draft genome sequence of Pseudoxanthomonas putridarboris WD12.</title>
        <authorList>
            <person name="Oh J."/>
        </authorList>
    </citation>
    <scope>NUCLEOTIDE SEQUENCE [LARGE SCALE GENOMIC DNA]</scope>
    <source>
        <strain evidence="1 2">WD12</strain>
    </source>
</reference>
<sequence length="88" mass="9443">MYRFDGSTDHKDILGKYPGALHRAALGLDEEGSQRIADQAHTQVQILALEVFRGAWEAAGGAMVEQACTKLVNSGTISLPAGERRDSS</sequence>
<accession>A0ABU9IZM9</accession>
<dbReference type="RefSeq" id="WP_341725600.1">
    <property type="nucleotide sequence ID" value="NZ_JBBWWT010000003.1"/>
</dbReference>
<evidence type="ECO:0000313" key="1">
    <source>
        <dbReference type="EMBL" id="MEL1264417.1"/>
    </source>
</evidence>
<organism evidence="1 2">
    <name type="scientific">Pseudoxanthomonas putridarboris</name>
    <dbReference type="NCBI Taxonomy" id="752605"/>
    <lineage>
        <taxon>Bacteria</taxon>
        <taxon>Pseudomonadati</taxon>
        <taxon>Pseudomonadota</taxon>
        <taxon>Gammaproteobacteria</taxon>
        <taxon>Lysobacterales</taxon>
        <taxon>Lysobacteraceae</taxon>
        <taxon>Pseudoxanthomonas</taxon>
    </lineage>
</organism>
<protein>
    <submittedName>
        <fullName evidence="1">Uncharacterized protein</fullName>
    </submittedName>
</protein>
<proteinExistence type="predicted"/>
<comment type="caution">
    <text evidence="1">The sequence shown here is derived from an EMBL/GenBank/DDBJ whole genome shotgun (WGS) entry which is preliminary data.</text>
</comment>